<dbReference type="EMBL" id="BK032823">
    <property type="protein sequence ID" value="DAF62430.1"/>
    <property type="molecule type" value="Genomic_DNA"/>
</dbReference>
<reference evidence="1" key="1">
    <citation type="journal article" date="2021" name="Proc. Natl. Acad. Sci. U.S.A.">
        <title>A Catalog of Tens of Thousands of Viruses from Human Metagenomes Reveals Hidden Associations with Chronic Diseases.</title>
        <authorList>
            <person name="Tisza M.J."/>
            <person name="Buck C.B."/>
        </authorList>
    </citation>
    <scope>NUCLEOTIDE SEQUENCE</scope>
    <source>
        <strain evidence="1">CtIty1</strain>
    </source>
</reference>
<protein>
    <submittedName>
        <fullName evidence="1">Uncharacterized protein</fullName>
    </submittedName>
</protein>
<proteinExistence type="predicted"/>
<accession>A0A8S5TGM2</accession>
<organism evidence="1">
    <name type="scientific">Myoviridae sp. ctIty1</name>
    <dbReference type="NCBI Taxonomy" id="2827673"/>
    <lineage>
        <taxon>Viruses</taxon>
        <taxon>Duplodnaviria</taxon>
        <taxon>Heunggongvirae</taxon>
        <taxon>Uroviricota</taxon>
        <taxon>Caudoviricetes</taxon>
    </lineage>
</organism>
<name>A0A8S5TGM2_9CAUD</name>
<evidence type="ECO:0000313" key="1">
    <source>
        <dbReference type="EMBL" id="DAF62430.1"/>
    </source>
</evidence>
<sequence>MKNRADIDALDKRIMILENSDPFANLWLTGQQGQVVKIDKKEKRLYPHDEWLSLRVVDTPQDLEKMKKTKPDLIKTIRDTWVGYAHYNTKTVEVLDNAHFDPSLQEGQNLGGIPYTDYTTRNVGWTVNNKGEISCNSKSVVVSGFMDPKLIYYNYALEYAITIDNNSGMVGILLGYNVDDNGVQHTLSFVRGPRNNTTNNEISFAVVYDLGNSTQEILSDHTLELIDPDVTNPDTKLYANIRIEKNNTLFKLQSTLFDPKKDNLGAYNTFEYEFNPFQGDYKKETFNNLTKMINNPAPVGVITRNTRATFNLLSQKGILDSDDIYDLSTRKHYTYDYNTSKWKEEGTISQYLSNRIFVYNKATRKFFFHNYPGKYTEMDLFQSSIYETAEDGQVIKLNKTTGKAYPDNEFHILCGYLLDADRRYIQDNMVNGKFPKEPLYDFPAGKILEYISGNWQATGNIKDKLAPRTLVYNKILKKLFFYKEDGTNGNNVTYIEY</sequence>